<dbReference type="RefSeq" id="XP_028529752.1">
    <property type="nucleotide sequence ID" value="XM_028673283.1"/>
</dbReference>
<dbReference type="AlphaFoldDB" id="A0A1J1H101"/>
<evidence type="ECO:0000313" key="2">
    <source>
        <dbReference type="EMBL" id="CRG96949.1"/>
    </source>
</evidence>
<gene>
    <name evidence="2" type="ORF">PGAL8A_00452900</name>
</gene>
<proteinExistence type="predicted"/>
<accession>A0A1J1H101</accession>
<comment type="caution">
    <text evidence="2">The sequence shown here is derived from an EMBL/GenBank/DDBJ whole genome shotgun (WGS) entry which is preliminary data.</text>
</comment>
<feature type="region of interest" description="Disordered" evidence="1">
    <location>
        <begin position="269"/>
        <end position="294"/>
    </location>
</feature>
<dbReference type="GeneID" id="39733062"/>
<name>A0A1J1H101_PLAGA</name>
<evidence type="ECO:0000313" key="3">
    <source>
        <dbReference type="Proteomes" id="UP000220797"/>
    </source>
</evidence>
<organism evidence="2 3">
    <name type="scientific">Plasmodium gallinaceum</name>
    <dbReference type="NCBI Taxonomy" id="5849"/>
    <lineage>
        <taxon>Eukaryota</taxon>
        <taxon>Sar</taxon>
        <taxon>Alveolata</taxon>
        <taxon>Apicomplexa</taxon>
        <taxon>Aconoidasida</taxon>
        <taxon>Haemosporida</taxon>
        <taxon>Plasmodiidae</taxon>
        <taxon>Plasmodium</taxon>
        <taxon>Plasmodium (Haemamoeba)</taxon>
    </lineage>
</organism>
<dbReference type="OMA" id="YCENYLN"/>
<sequence>MSWKQFSRVLSKLLGKQGLKKSRLKFREIKKNFKIVFNLIFGNYFNQILNKPTKGLISNFFVKYIFNTFASLYNKNYKIGDFKLFICHFFLKNKLNGKLAKCKIGTHYTKKKKYKIIKDNISKCLESSYGLEPNEHYIIDMYDETHLHNEYHNTFLLNNKTFSFELDYNTTQMDDYGRINENDRLNSSSYLENDILSFDNIEYDEDEANESIKNCYLYNGYINADTYKNSEEYKFLKNHLKQKKDSIINIEIGIPSEYCDKQIKSESGSECESENKSDINSEENENEDKKMINKKRKKQKKKIYEIYNTETTIKQNIYCANYLNENYSSSYDYASEESSSSRSDFIDKDFYDEYFGDNYGNDFLCHCSVRSYDTFQST</sequence>
<reference evidence="2" key="1">
    <citation type="submission" date="2015-04" db="EMBL/GenBank/DDBJ databases">
        <authorList>
            <consortium name="Pathogen Informatics"/>
        </authorList>
    </citation>
    <scope>NUCLEOTIDE SEQUENCE [LARGE SCALE GENOMIC DNA]</scope>
    <source>
        <strain evidence="2">8A</strain>
    </source>
</reference>
<dbReference type="Proteomes" id="UP000220797">
    <property type="component" value="Unassembled WGS sequence"/>
</dbReference>
<keyword evidence="3" id="KW-1185">Reference proteome</keyword>
<protein>
    <submittedName>
        <fullName evidence="2">Uncharacterized protein</fullName>
    </submittedName>
</protein>
<evidence type="ECO:0000256" key="1">
    <source>
        <dbReference type="SAM" id="MobiDB-lite"/>
    </source>
</evidence>
<dbReference type="VEuPathDB" id="PlasmoDB:PGAL8A_00452900"/>
<dbReference type="EMBL" id="CVMV01000083">
    <property type="protein sequence ID" value="CRG96949.1"/>
    <property type="molecule type" value="Genomic_DNA"/>
</dbReference>
<dbReference type="OrthoDB" id="384906at2759"/>